<feature type="region of interest" description="Leucine repeat II (LRII)" evidence="3">
    <location>
        <begin position="447"/>
        <end position="479"/>
    </location>
</feature>
<dbReference type="AlphaFoldDB" id="A0A4Y7KXS6"/>
<feature type="region of interest" description="Disordered" evidence="4">
    <location>
        <begin position="100"/>
        <end position="121"/>
    </location>
</feature>
<evidence type="ECO:0000313" key="5">
    <source>
        <dbReference type="EMBL" id="RZC78123.1"/>
    </source>
</evidence>
<feature type="region of interest" description="VHIID" evidence="3">
    <location>
        <begin position="366"/>
        <end position="431"/>
    </location>
</feature>
<comment type="caution">
    <text evidence="3">Lacks conserved residue(s) required for the propagation of feature annotation.</text>
</comment>
<feature type="short sequence motif" description="VHIID" evidence="3">
    <location>
        <begin position="397"/>
        <end position="401"/>
    </location>
</feature>
<feature type="region of interest" description="SAW" evidence="3">
    <location>
        <begin position="585"/>
        <end position="660"/>
    </location>
</feature>
<organism evidence="5 6">
    <name type="scientific">Papaver somniferum</name>
    <name type="common">Opium poppy</name>
    <dbReference type="NCBI Taxonomy" id="3469"/>
    <lineage>
        <taxon>Eukaryota</taxon>
        <taxon>Viridiplantae</taxon>
        <taxon>Streptophyta</taxon>
        <taxon>Embryophyta</taxon>
        <taxon>Tracheophyta</taxon>
        <taxon>Spermatophyta</taxon>
        <taxon>Magnoliopsida</taxon>
        <taxon>Ranunculales</taxon>
        <taxon>Papaveraceae</taxon>
        <taxon>Papaveroideae</taxon>
        <taxon>Papaver</taxon>
    </lineage>
</organism>
<dbReference type="PROSITE" id="PS50985">
    <property type="entry name" value="GRAS"/>
    <property type="match status" value="1"/>
</dbReference>
<keyword evidence="2" id="KW-0804">Transcription</keyword>
<feature type="compositionally biased region" description="Polar residues" evidence="4">
    <location>
        <begin position="37"/>
        <end position="46"/>
    </location>
</feature>
<evidence type="ECO:0000256" key="3">
    <source>
        <dbReference type="PROSITE-ProRule" id="PRU01191"/>
    </source>
</evidence>
<keyword evidence="6" id="KW-1185">Reference proteome</keyword>
<dbReference type="OMA" id="SGTHIYK"/>
<dbReference type="InterPro" id="IPR005202">
    <property type="entry name" value="TF_GRAS"/>
</dbReference>
<feature type="region of interest" description="Disordered" evidence="4">
    <location>
        <begin position="22"/>
        <end position="56"/>
    </location>
</feature>
<feature type="compositionally biased region" description="Polar residues" evidence="4">
    <location>
        <begin position="104"/>
        <end position="113"/>
    </location>
</feature>
<name>A0A4Y7KXS6_PAPSO</name>
<evidence type="ECO:0000256" key="1">
    <source>
        <dbReference type="ARBA" id="ARBA00023015"/>
    </source>
</evidence>
<dbReference type="Proteomes" id="UP000316621">
    <property type="component" value="Chromosome 9"/>
</dbReference>
<dbReference type="Pfam" id="PF03514">
    <property type="entry name" value="GRAS"/>
    <property type="match status" value="1"/>
</dbReference>
<feature type="region of interest" description="Disordered" evidence="4">
    <location>
        <begin position="177"/>
        <end position="221"/>
    </location>
</feature>
<feature type="compositionally biased region" description="Low complexity" evidence="4">
    <location>
        <begin position="25"/>
        <end position="36"/>
    </location>
</feature>
<reference evidence="5 6" key="1">
    <citation type="journal article" date="2018" name="Science">
        <title>The opium poppy genome and morphinan production.</title>
        <authorList>
            <person name="Guo L."/>
            <person name="Winzer T."/>
            <person name="Yang X."/>
            <person name="Li Y."/>
            <person name="Ning Z."/>
            <person name="He Z."/>
            <person name="Teodor R."/>
            <person name="Lu Y."/>
            <person name="Bowser T.A."/>
            <person name="Graham I.A."/>
            <person name="Ye K."/>
        </authorList>
    </citation>
    <scope>NUCLEOTIDE SEQUENCE [LARGE SCALE GENOMIC DNA]</scope>
    <source>
        <strain evidence="6">cv. HN1</strain>
        <tissue evidence="5">Leaves</tissue>
    </source>
</reference>
<evidence type="ECO:0000256" key="4">
    <source>
        <dbReference type="SAM" id="MobiDB-lite"/>
    </source>
</evidence>
<feature type="region of interest" description="Leucine repeat I (LRI)" evidence="3">
    <location>
        <begin position="287"/>
        <end position="347"/>
    </location>
</feature>
<proteinExistence type="inferred from homology"/>
<evidence type="ECO:0000313" key="6">
    <source>
        <dbReference type="Proteomes" id="UP000316621"/>
    </source>
</evidence>
<feature type="compositionally biased region" description="Basic and acidic residues" evidence="4">
    <location>
        <begin position="242"/>
        <end position="257"/>
    </location>
</feature>
<gene>
    <name evidence="5" type="ORF">C5167_002328</name>
</gene>
<evidence type="ECO:0000256" key="2">
    <source>
        <dbReference type="ARBA" id="ARBA00023163"/>
    </source>
</evidence>
<sequence>MDMDSRLRGLLDSINGNSESVSDMNFFTSEENNNNSLDQSSIDQNPNFSSSSNSFADHSMTASSSNFSLQEDFSPGEEYDFSDVVLKYITQMLMEEDIEEKNSFDPSNGSNSVVEGKVDSPGDKVQVHDVYSESDFIWQFRKGVEEANKFLPDDTNLIIDLESNSFLNDERNKEAGDVEVKLEKKDEKETSPTGSRGKKNLHREDTGLEEGRSNKQPAVFSEETVRSAMFDMVLLCGNEEKCDKEDSTPHKSLKTEATKNLQQNGQSKGSNGGKPRGRKQKSKGDVVDLRTLLIHCAQAVSADDRRTASELLRQIRQHSPPDGDGSQRLAHCFANGLEARLAGSGSEIYSTLLHKRTSAADILKAYHLFMGTVPFKKISNFFANQTIDDLADKATTLHIVDFGILYGFQWPCLIQRLSKRKGGPPKIRITGIELPEPGFRPSELVEETGRRLKSYAEKFHVPFEYHAIAQKWETIQLEDLNIAKDEVLVVNFLFRARNLLDETVILDSPRNAVLNLIRKMNPDVFIHGVSNGAYSSPFFVTRFREALFHFSSLFDVLDTNIPREHPERILIERDILGKEALNIIACEGSQRVERPETYKQWQARNTRAGFVQLPLHKDIMKKAKERVKSDYHKDFIVDADSQWMLLGWKGRILFALSSWRPAGLTTVLLELTNPLGETFQLLATKLAYMLGLTVVALLENAMPGQRTTKQAAVVLSLDSKPVEGDWNGPGRHTTGSKLIMVVLLVWGVILRKKEKVEEICDCFFGCMFVDCLIPSHITSALNEFATSLANVFIAGKVLSHGFHSLRARLSSCLSLKRQGKGLLLKVLPRLKLSEASPIMTRKGAV</sequence>
<comment type="similarity">
    <text evidence="3">Belongs to the GRAS family.</text>
</comment>
<accession>A0A4Y7KXS6</accession>
<dbReference type="EMBL" id="CM010723">
    <property type="protein sequence ID" value="RZC78123.1"/>
    <property type="molecule type" value="Genomic_DNA"/>
</dbReference>
<feature type="compositionally biased region" description="Basic and acidic residues" evidence="4">
    <location>
        <begin position="177"/>
        <end position="190"/>
    </location>
</feature>
<feature type="compositionally biased region" description="Basic and acidic residues" evidence="4">
    <location>
        <begin position="202"/>
        <end position="213"/>
    </location>
</feature>
<feature type="region of interest" description="Disordered" evidence="4">
    <location>
        <begin position="242"/>
        <end position="284"/>
    </location>
</feature>
<protein>
    <submittedName>
        <fullName evidence="5">Uncharacterized protein</fullName>
    </submittedName>
</protein>
<dbReference type="Gramene" id="RZC78123">
    <property type="protein sequence ID" value="RZC78123"/>
    <property type="gene ID" value="C5167_002328"/>
</dbReference>
<dbReference type="PANTHER" id="PTHR31636">
    <property type="entry name" value="OSJNBA0084A10.13 PROTEIN-RELATED"/>
    <property type="match status" value="1"/>
</dbReference>
<keyword evidence="1" id="KW-0805">Transcription regulation</keyword>